<evidence type="ECO:0000256" key="9">
    <source>
        <dbReference type="ARBA" id="ARBA00032370"/>
    </source>
</evidence>
<feature type="transmembrane region" description="Helical" evidence="13">
    <location>
        <begin position="60"/>
        <end position="78"/>
    </location>
</feature>
<keyword evidence="7 13" id="KW-1133">Transmembrane helix</keyword>
<comment type="subcellular location">
    <subcellularLocation>
        <location evidence="1">Membrane</location>
        <topology evidence="1">Multi-pass membrane protein</topology>
    </subcellularLocation>
</comment>
<dbReference type="GO" id="GO:0009252">
    <property type="term" value="P:peptidoglycan biosynthetic process"/>
    <property type="evidence" value="ECO:0007669"/>
    <property type="project" value="UniProtKB-KW"/>
</dbReference>
<evidence type="ECO:0000256" key="12">
    <source>
        <dbReference type="SAM" id="MobiDB-lite"/>
    </source>
</evidence>
<keyword evidence="14" id="KW-0132">Cell division</keyword>
<feature type="transmembrane region" description="Helical" evidence="13">
    <location>
        <begin position="90"/>
        <end position="109"/>
    </location>
</feature>
<evidence type="ECO:0000256" key="8">
    <source>
        <dbReference type="ARBA" id="ARBA00023136"/>
    </source>
</evidence>
<evidence type="ECO:0000256" key="5">
    <source>
        <dbReference type="ARBA" id="ARBA00022960"/>
    </source>
</evidence>
<evidence type="ECO:0000256" key="11">
    <source>
        <dbReference type="ARBA" id="ARBA00049902"/>
    </source>
</evidence>
<evidence type="ECO:0000313" key="14">
    <source>
        <dbReference type="EMBL" id="VAW18847.1"/>
    </source>
</evidence>
<name>A0A3B0TZG1_9ZZZZ</name>
<evidence type="ECO:0000256" key="10">
    <source>
        <dbReference type="ARBA" id="ARBA00044770"/>
    </source>
</evidence>
<keyword evidence="5" id="KW-0133">Cell shape</keyword>
<feature type="compositionally biased region" description="Polar residues" evidence="12">
    <location>
        <begin position="386"/>
        <end position="397"/>
    </location>
</feature>
<keyword evidence="6" id="KW-0573">Peptidoglycan synthesis</keyword>
<reference evidence="14" key="1">
    <citation type="submission" date="2018-06" db="EMBL/GenBank/DDBJ databases">
        <authorList>
            <person name="Zhirakovskaya E."/>
        </authorList>
    </citation>
    <scope>NUCLEOTIDE SEQUENCE</scope>
</reference>
<dbReference type="PANTHER" id="PTHR30474">
    <property type="entry name" value="CELL CYCLE PROTEIN"/>
    <property type="match status" value="1"/>
</dbReference>
<feature type="transmembrane region" description="Helical" evidence="13">
    <location>
        <begin position="346"/>
        <end position="367"/>
    </location>
</feature>
<evidence type="ECO:0000256" key="7">
    <source>
        <dbReference type="ARBA" id="ARBA00022989"/>
    </source>
</evidence>
<feature type="transmembrane region" description="Helical" evidence="13">
    <location>
        <begin position="280"/>
        <end position="301"/>
    </location>
</feature>
<comment type="catalytic activity">
    <reaction evidence="11">
        <text>[GlcNAc-(1-&gt;4)-Mur2Ac(oyl-L-Ala-gamma-D-Glu-L-Lys-D-Ala-D-Ala)](n)-di-trans,octa-cis-undecaprenyl diphosphate + beta-D-GlcNAc-(1-&gt;4)-Mur2Ac(oyl-L-Ala-gamma-D-Glu-L-Lys-D-Ala-D-Ala)-di-trans,octa-cis-undecaprenyl diphosphate = [GlcNAc-(1-&gt;4)-Mur2Ac(oyl-L-Ala-gamma-D-Glu-L-Lys-D-Ala-D-Ala)](n+1)-di-trans,octa-cis-undecaprenyl diphosphate + di-trans,octa-cis-undecaprenyl diphosphate + H(+)</text>
        <dbReference type="Rhea" id="RHEA:23708"/>
        <dbReference type="Rhea" id="RHEA-COMP:9602"/>
        <dbReference type="Rhea" id="RHEA-COMP:9603"/>
        <dbReference type="ChEBI" id="CHEBI:15378"/>
        <dbReference type="ChEBI" id="CHEBI:58405"/>
        <dbReference type="ChEBI" id="CHEBI:60033"/>
        <dbReference type="ChEBI" id="CHEBI:78435"/>
        <dbReference type="EC" id="2.4.99.28"/>
    </reaction>
</comment>
<evidence type="ECO:0000256" key="6">
    <source>
        <dbReference type="ARBA" id="ARBA00022984"/>
    </source>
</evidence>
<dbReference type="GO" id="GO:0051301">
    <property type="term" value="P:cell division"/>
    <property type="evidence" value="ECO:0007669"/>
    <property type="project" value="UniProtKB-KW"/>
</dbReference>
<evidence type="ECO:0000256" key="1">
    <source>
        <dbReference type="ARBA" id="ARBA00004141"/>
    </source>
</evidence>
<sequence>MVVDALMFSRARKTPIAEWWWTIDRELLGALVLLLLSGLVLSFAASPPVAERLGLSPWHFVIRHAIFSVPTLAVMIASSFMNMRQARQSALLIMVVSLILLVVALRFGIEVKGARRWIEFFGQSIQPSEFAKPAFAVIAAWLFAEKMVHRDMPAQLIAFMLMVTTITLLLLQPDFGQTVLIVATWAALLFLTGISWWLIMALMGLAGGGAVLAYYVFPHVARRINGFINPENGTSYQVDKAIQSLLEGGWFGRGPGEAIARRYVPDAHADFVFSAAAGEFGILFALVLVGLIGFITIRALFLAQQQTSLFARLAASALAIQFGLQSGINLAVNLNLIPPKGMTLPFVSYGGTSMVASAFGMGLILALTRRKPEERLKTGLPAYRSSGETLQGTPQKT</sequence>
<dbReference type="GO" id="GO:0015648">
    <property type="term" value="F:lipid-linked peptidoglycan transporter activity"/>
    <property type="evidence" value="ECO:0007669"/>
    <property type="project" value="TreeGrafter"/>
</dbReference>
<dbReference type="Pfam" id="PF01098">
    <property type="entry name" value="FTSW_RODA_SPOVE"/>
    <property type="match status" value="1"/>
</dbReference>
<proteinExistence type="predicted"/>
<feature type="transmembrane region" description="Helical" evidence="13">
    <location>
        <begin position="313"/>
        <end position="334"/>
    </location>
</feature>
<keyword evidence="3" id="KW-0808">Transferase</keyword>
<evidence type="ECO:0000256" key="2">
    <source>
        <dbReference type="ARBA" id="ARBA00022676"/>
    </source>
</evidence>
<dbReference type="GO" id="GO:0008955">
    <property type="term" value="F:peptidoglycan glycosyltransferase activity"/>
    <property type="evidence" value="ECO:0007669"/>
    <property type="project" value="UniProtKB-EC"/>
</dbReference>
<dbReference type="AlphaFoldDB" id="A0A3B0TZG1"/>
<keyword evidence="2" id="KW-0328">Glycosyltransferase</keyword>
<feature type="transmembrane region" description="Helical" evidence="13">
    <location>
        <begin position="152"/>
        <end position="171"/>
    </location>
</feature>
<dbReference type="PANTHER" id="PTHR30474:SF2">
    <property type="entry name" value="PEPTIDOGLYCAN GLYCOSYLTRANSFERASE FTSW-RELATED"/>
    <property type="match status" value="1"/>
</dbReference>
<evidence type="ECO:0000256" key="13">
    <source>
        <dbReference type="SAM" id="Phobius"/>
    </source>
</evidence>
<feature type="region of interest" description="Disordered" evidence="12">
    <location>
        <begin position="378"/>
        <end position="397"/>
    </location>
</feature>
<dbReference type="EMBL" id="UOEO01000094">
    <property type="protein sequence ID" value="VAW18847.1"/>
    <property type="molecule type" value="Genomic_DNA"/>
</dbReference>
<keyword evidence="8 13" id="KW-0472">Membrane</keyword>
<evidence type="ECO:0000256" key="4">
    <source>
        <dbReference type="ARBA" id="ARBA00022692"/>
    </source>
</evidence>
<evidence type="ECO:0000256" key="3">
    <source>
        <dbReference type="ARBA" id="ARBA00022679"/>
    </source>
</evidence>
<dbReference type="GO" id="GO:0008360">
    <property type="term" value="P:regulation of cell shape"/>
    <property type="evidence" value="ECO:0007669"/>
    <property type="project" value="UniProtKB-KW"/>
</dbReference>
<dbReference type="EC" id="2.4.99.28" evidence="10"/>
<gene>
    <name evidence="14" type="ORF">MNBD_ALPHA12-2320</name>
</gene>
<feature type="transmembrane region" description="Helical" evidence="13">
    <location>
        <begin position="178"/>
        <end position="199"/>
    </location>
</feature>
<dbReference type="GO" id="GO:0032153">
    <property type="term" value="C:cell division site"/>
    <property type="evidence" value="ECO:0007669"/>
    <property type="project" value="TreeGrafter"/>
</dbReference>
<accession>A0A3B0TZG1</accession>
<keyword evidence="14" id="KW-0131">Cell cycle</keyword>
<keyword evidence="4 13" id="KW-0812">Transmembrane</keyword>
<organism evidence="14">
    <name type="scientific">hydrothermal vent metagenome</name>
    <dbReference type="NCBI Taxonomy" id="652676"/>
    <lineage>
        <taxon>unclassified sequences</taxon>
        <taxon>metagenomes</taxon>
        <taxon>ecological metagenomes</taxon>
    </lineage>
</organism>
<protein>
    <recommendedName>
        <fullName evidence="10">peptidoglycan glycosyltransferase</fullName>
        <ecNumber evidence="10">2.4.99.28</ecNumber>
    </recommendedName>
    <alternativeName>
        <fullName evidence="9">Peptidoglycan polymerase</fullName>
    </alternativeName>
</protein>
<dbReference type="InterPro" id="IPR001182">
    <property type="entry name" value="FtsW/RodA"/>
</dbReference>
<dbReference type="GO" id="GO:0005886">
    <property type="term" value="C:plasma membrane"/>
    <property type="evidence" value="ECO:0007669"/>
    <property type="project" value="TreeGrafter"/>
</dbReference>